<keyword evidence="7" id="KW-0862">Zinc</keyword>
<comment type="caution">
    <text evidence="12">The sequence shown here is derived from an EMBL/GenBank/DDBJ whole genome shotgun (WGS) entry which is preliminary data.</text>
</comment>
<feature type="domain" description="FYVE-type" evidence="10">
    <location>
        <begin position="133"/>
        <end position="193"/>
    </location>
</feature>
<dbReference type="Pfam" id="PF02809">
    <property type="entry name" value="UIM"/>
    <property type="match status" value="2"/>
</dbReference>
<evidence type="ECO:0000256" key="2">
    <source>
        <dbReference type="ARBA" id="ARBA00008597"/>
    </source>
</evidence>
<keyword evidence="6 8" id="KW-0863">Zinc-finger</keyword>
<evidence type="ECO:0000256" key="9">
    <source>
        <dbReference type="SAM" id="MobiDB-lite"/>
    </source>
</evidence>
<dbReference type="InterPro" id="IPR013083">
    <property type="entry name" value="Znf_RING/FYVE/PHD"/>
</dbReference>
<dbReference type="PROSITE" id="PS50330">
    <property type="entry name" value="UIM"/>
    <property type="match status" value="2"/>
</dbReference>
<evidence type="ECO:0000313" key="13">
    <source>
        <dbReference type="Proteomes" id="UP000240830"/>
    </source>
</evidence>
<evidence type="ECO:0000256" key="6">
    <source>
        <dbReference type="ARBA" id="ARBA00022771"/>
    </source>
</evidence>
<dbReference type="STRING" id="1246581.A0A2H9TMR0"/>
<evidence type="ECO:0000259" key="11">
    <source>
        <dbReference type="PROSITE" id="PS50179"/>
    </source>
</evidence>
<evidence type="ECO:0000256" key="3">
    <source>
        <dbReference type="ARBA" id="ARBA00017753"/>
    </source>
</evidence>
<dbReference type="Pfam" id="PF01363">
    <property type="entry name" value="FYVE"/>
    <property type="match status" value="1"/>
</dbReference>
<dbReference type="GO" id="GO:0032456">
    <property type="term" value="P:endocytic recycling"/>
    <property type="evidence" value="ECO:0007669"/>
    <property type="project" value="TreeGrafter"/>
</dbReference>
<dbReference type="PANTHER" id="PTHR46275">
    <property type="entry name" value="HEPATOCYTE GROWTH FACTOR-REGULATED TYROSINE KINASE SUBSTRATE"/>
    <property type="match status" value="1"/>
</dbReference>
<dbReference type="GO" id="GO:0031623">
    <property type="term" value="P:receptor internalization"/>
    <property type="evidence" value="ECO:0007669"/>
    <property type="project" value="TreeGrafter"/>
</dbReference>
<dbReference type="PROSITE" id="PS50178">
    <property type="entry name" value="ZF_FYVE"/>
    <property type="match status" value="1"/>
</dbReference>
<dbReference type="OrthoDB" id="957735at2759"/>
<keyword evidence="13" id="KW-1185">Reference proteome</keyword>
<dbReference type="EMBL" id="MTSL01000094">
    <property type="protein sequence ID" value="PJF18940.1"/>
    <property type="molecule type" value="Genomic_DNA"/>
</dbReference>
<dbReference type="SMART" id="SM00726">
    <property type="entry name" value="UIM"/>
    <property type="match status" value="2"/>
</dbReference>
<dbReference type="GO" id="GO:0043130">
    <property type="term" value="F:ubiquitin binding"/>
    <property type="evidence" value="ECO:0007669"/>
    <property type="project" value="InterPro"/>
</dbReference>
<evidence type="ECO:0000256" key="5">
    <source>
        <dbReference type="ARBA" id="ARBA00022753"/>
    </source>
</evidence>
<dbReference type="GO" id="GO:0035091">
    <property type="term" value="F:phosphatidylinositol binding"/>
    <property type="evidence" value="ECO:0007669"/>
    <property type="project" value="InterPro"/>
</dbReference>
<feature type="region of interest" description="Disordered" evidence="9">
    <location>
        <begin position="196"/>
        <end position="220"/>
    </location>
</feature>
<protein>
    <recommendedName>
        <fullName evidence="3">Vacuolar protein sorting-associated protein 27</fullName>
    </recommendedName>
</protein>
<dbReference type="GO" id="GO:0007034">
    <property type="term" value="P:vacuolar transport"/>
    <property type="evidence" value="ECO:0007669"/>
    <property type="project" value="UniProtKB-ARBA"/>
</dbReference>
<feature type="region of interest" description="Disordered" evidence="9">
    <location>
        <begin position="278"/>
        <end position="300"/>
    </location>
</feature>
<dbReference type="Gene3D" id="3.30.40.10">
    <property type="entry name" value="Zinc/RING finger domain, C3HC4 (zinc finger)"/>
    <property type="match status" value="1"/>
</dbReference>
<dbReference type="InterPro" id="IPR017455">
    <property type="entry name" value="Znf_FYVE-rel"/>
</dbReference>
<dbReference type="PANTHER" id="PTHR46275:SF1">
    <property type="entry name" value="HEPATOCYTE GROWTH FACTOR-REGULATED TYROSINE KINASE SUBSTRATE"/>
    <property type="match status" value="1"/>
</dbReference>
<dbReference type="SUPFAM" id="SSF57903">
    <property type="entry name" value="FYVE/PHD zinc finger"/>
    <property type="match status" value="1"/>
</dbReference>
<name>A0A2H9TMR0_9FUNG</name>
<feature type="domain" description="VHS" evidence="11">
    <location>
        <begin position="75"/>
        <end position="114"/>
    </location>
</feature>
<evidence type="ECO:0000313" key="12">
    <source>
        <dbReference type="EMBL" id="PJF18940.1"/>
    </source>
</evidence>
<sequence>MGLFSSEIESLIVEATSEYLPAAQEDLGKNLEICDLIKSRQVPSKTAMRALKDRLHHRNPNVQLLALSVRPLISLAKKSRDLLQQWAQLLGGEEGLQYMRAAYEQSKREGIEYPPAPRAIPASIVTTEAPPEWTDSAVCVRCNVQFGIMLRKHHCRRCGKTFCQDCSGKEIALPELGLYDEVRVCESCFADKFTERTSTRGSKDNIPQPGSANPPDGTYEDDMEKAIRLSLQETQLPRPVAAARPKEDAYDEDAALAAAIAASLQETRPEVRNEIRTEIRNGSQNESRDETHPSSPAIYSTVPNSAPSYAPIQPPVTPVMLITPIERENVQLFSELLNRMGPQDEELGEPQFLQLANNMIQLRDRLQAALSRADCPADVSRITSILDTALLIYERLSAESYSPPNLATLPTAPHSETGSITYVDTSKPSAPLAQPPPAEVVPVLRPLPMRRKEEDVMLIPDLDVEDMPQPEPREDPLAELVDDAPLIQL</sequence>
<evidence type="ECO:0000256" key="7">
    <source>
        <dbReference type="ARBA" id="ARBA00022833"/>
    </source>
</evidence>
<dbReference type="InterPro" id="IPR017073">
    <property type="entry name" value="HGS/VPS27"/>
</dbReference>
<dbReference type="InterPro" id="IPR008942">
    <property type="entry name" value="ENTH_VHS"/>
</dbReference>
<dbReference type="GO" id="GO:0010008">
    <property type="term" value="C:endosome membrane"/>
    <property type="evidence" value="ECO:0007669"/>
    <property type="project" value="UniProtKB-SubCell"/>
</dbReference>
<dbReference type="SMART" id="SM00288">
    <property type="entry name" value="VHS"/>
    <property type="match status" value="1"/>
</dbReference>
<dbReference type="Pfam" id="PF00790">
    <property type="entry name" value="VHS"/>
    <property type="match status" value="1"/>
</dbReference>
<keyword evidence="5" id="KW-0967">Endosome</keyword>
<dbReference type="Proteomes" id="UP000240830">
    <property type="component" value="Unassembled WGS sequence"/>
</dbReference>
<dbReference type="GO" id="GO:0005769">
    <property type="term" value="C:early endosome"/>
    <property type="evidence" value="ECO:0007669"/>
    <property type="project" value="TreeGrafter"/>
</dbReference>
<reference evidence="12 13" key="1">
    <citation type="submission" date="2016-10" db="EMBL/GenBank/DDBJ databases">
        <title>The genome of Paramicrosporidium saccamoebae is the missing link in understanding Cryptomycota and Microsporidia evolution.</title>
        <authorList>
            <person name="Quandt C.A."/>
            <person name="Beaudet D."/>
            <person name="Corsaro D."/>
            <person name="Michel R."/>
            <person name="Corradi N."/>
            <person name="James T."/>
        </authorList>
    </citation>
    <scope>NUCLEOTIDE SEQUENCE [LARGE SCALE GENOMIC DNA]</scope>
    <source>
        <strain evidence="12 13">KSL3</strain>
    </source>
</reference>
<dbReference type="InterPro" id="IPR011011">
    <property type="entry name" value="Znf_FYVE_PHD"/>
</dbReference>
<feature type="region of interest" description="Disordered" evidence="9">
    <location>
        <begin position="460"/>
        <end position="489"/>
    </location>
</feature>
<feature type="domain" description="VHS" evidence="11">
    <location>
        <begin position="17"/>
        <end position="69"/>
    </location>
</feature>
<dbReference type="InterPro" id="IPR002014">
    <property type="entry name" value="VHS_dom"/>
</dbReference>
<keyword evidence="4" id="KW-0479">Metal-binding</keyword>
<proteinExistence type="inferred from homology"/>
<organism evidence="12 13">
    <name type="scientific">Paramicrosporidium saccamoebae</name>
    <dbReference type="NCBI Taxonomy" id="1246581"/>
    <lineage>
        <taxon>Eukaryota</taxon>
        <taxon>Fungi</taxon>
        <taxon>Fungi incertae sedis</taxon>
        <taxon>Cryptomycota</taxon>
        <taxon>Cryptomycota incertae sedis</taxon>
        <taxon>Paramicrosporidium</taxon>
    </lineage>
</organism>
<dbReference type="PROSITE" id="PS50179">
    <property type="entry name" value="VHS"/>
    <property type="match status" value="2"/>
</dbReference>
<dbReference type="Gene3D" id="1.25.40.90">
    <property type="match status" value="1"/>
</dbReference>
<dbReference type="Gene3D" id="6.10.140.100">
    <property type="match status" value="1"/>
</dbReference>
<comment type="similarity">
    <text evidence="2">Belongs to the VPS27 family.</text>
</comment>
<evidence type="ECO:0000256" key="8">
    <source>
        <dbReference type="PROSITE-ProRule" id="PRU00091"/>
    </source>
</evidence>
<evidence type="ECO:0000256" key="4">
    <source>
        <dbReference type="ARBA" id="ARBA00022723"/>
    </source>
</evidence>
<dbReference type="GO" id="GO:0008270">
    <property type="term" value="F:zinc ion binding"/>
    <property type="evidence" value="ECO:0007669"/>
    <property type="project" value="UniProtKB-KW"/>
</dbReference>
<comment type="subcellular location">
    <subcellularLocation>
        <location evidence="1">Endosome membrane</location>
        <topology evidence="1">Peripheral membrane protein</topology>
        <orientation evidence="1">Cytoplasmic side</orientation>
    </subcellularLocation>
</comment>
<accession>A0A2H9TMR0</accession>
<dbReference type="SUPFAM" id="SSF48464">
    <property type="entry name" value="ENTH/VHS domain"/>
    <property type="match status" value="1"/>
</dbReference>
<dbReference type="SMART" id="SM00064">
    <property type="entry name" value="FYVE"/>
    <property type="match status" value="1"/>
</dbReference>
<gene>
    <name evidence="12" type="ORF">PSACC_01246</name>
</gene>
<dbReference type="AlphaFoldDB" id="A0A2H9TMR0"/>
<evidence type="ECO:0000259" key="10">
    <source>
        <dbReference type="PROSITE" id="PS50178"/>
    </source>
</evidence>
<evidence type="ECO:0000256" key="1">
    <source>
        <dbReference type="ARBA" id="ARBA00004125"/>
    </source>
</evidence>
<dbReference type="InterPro" id="IPR000306">
    <property type="entry name" value="Znf_FYVE"/>
</dbReference>
<dbReference type="InterPro" id="IPR003903">
    <property type="entry name" value="UIM_dom"/>
</dbReference>